<dbReference type="EMBL" id="JBHUFD010000005">
    <property type="protein sequence ID" value="MFD1873451.1"/>
    <property type="molecule type" value="Genomic_DNA"/>
</dbReference>
<accession>A0ABW4QV33</accession>
<dbReference type="SUPFAM" id="SSF48179">
    <property type="entry name" value="6-phosphogluconate dehydrogenase C-terminal domain-like"/>
    <property type="match status" value="1"/>
</dbReference>
<dbReference type="Proteomes" id="UP001597197">
    <property type="component" value="Unassembled WGS sequence"/>
</dbReference>
<dbReference type="PANTHER" id="PTHR40459">
    <property type="entry name" value="CONSERVED HYPOTHETICAL ALANINE AND LEUCINE RICH PROTEIN"/>
    <property type="match status" value="1"/>
</dbReference>
<feature type="domain" description="Putative oxidoreductase/dehydrogenase Rossmann-like" evidence="1">
    <location>
        <begin position="2"/>
        <end position="101"/>
    </location>
</feature>
<dbReference type="InterPro" id="IPR018931">
    <property type="entry name" value="DUF2520"/>
</dbReference>
<sequence>MRIGLFGTGRVATALAPALVAAGHELAFVAGRTHTSVLALAALAPGCAALVLPLTQLPPADVYLLAVPEAAVPELLAAVAWPTGALVAHLAGALPVAVFAAAPQVHGGVLYPLQTFSPGRTIDWPAVPLFVEAPELAAETTLLALARSLSLHVAQLDSAQRLHLHLGAVFASNFTNHVLGISHQLLAEAKLDFNLLAPLVRETVDKALSAHLGPFAVQTGPAARHDAPTLAAHAAALAAHPAWQALYTQLTLSIQAAEAARVARPASPA</sequence>
<keyword evidence="4" id="KW-1185">Reference proteome</keyword>
<dbReference type="Pfam" id="PF10728">
    <property type="entry name" value="DUF2520"/>
    <property type="match status" value="1"/>
</dbReference>
<dbReference type="Gene3D" id="3.40.50.720">
    <property type="entry name" value="NAD(P)-binding Rossmann-like Domain"/>
    <property type="match status" value="1"/>
</dbReference>
<dbReference type="Pfam" id="PF10727">
    <property type="entry name" value="Rossmann-like"/>
    <property type="match status" value="1"/>
</dbReference>
<dbReference type="RefSeq" id="WP_382314356.1">
    <property type="nucleotide sequence ID" value="NZ_JBHUFD010000005.1"/>
</dbReference>
<name>A0ABW4QV33_9BACT</name>
<dbReference type="Gene3D" id="1.10.1040.20">
    <property type="entry name" value="ProC-like, C-terminal domain"/>
    <property type="match status" value="1"/>
</dbReference>
<dbReference type="InterPro" id="IPR036291">
    <property type="entry name" value="NAD(P)-bd_dom_sf"/>
</dbReference>
<dbReference type="InterPro" id="IPR019665">
    <property type="entry name" value="OxRdtase/DH_put_Rossmann_dom"/>
</dbReference>
<proteinExistence type="predicted"/>
<evidence type="ECO:0000313" key="3">
    <source>
        <dbReference type="EMBL" id="MFD1873451.1"/>
    </source>
</evidence>
<evidence type="ECO:0000259" key="1">
    <source>
        <dbReference type="Pfam" id="PF10727"/>
    </source>
</evidence>
<evidence type="ECO:0000313" key="4">
    <source>
        <dbReference type="Proteomes" id="UP001597197"/>
    </source>
</evidence>
<dbReference type="InterPro" id="IPR008927">
    <property type="entry name" value="6-PGluconate_DH-like_C_sf"/>
</dbReference>
<comment type="caution">
    <text evidence="3">The sequence shown here is derived from an EMBL/GenBank/DDBJ whole genome shotgun (WGS) entry which is preliminary data.</text>
</comment>
<dbReference type="PANTHER" id="PTHR40459:SF1">
    <property type="entry name" value="CONSERVED HYPOTHETICAL ALANINE AND LEUCINE RICH PROTEIN"/>
    <property type="match status" value="1"/>
</dbReference>
<reference evidence="4" key="1">
    <citation type="journal article" date="2019" name="Int. J. Syst. Evol. Microbiol.">
        <title>The Global Catalogue of Microorganisms (GCM) 10K type strain sequencing project: providing services to taxonomists for standard genome sequencing and annotation.</title>
        <authorList>
            <consortium name="The Broad Institute Genomics Platform"/>
            <consortium name="The Broad Institute Genome Sequencing Center for Infectious Disease"/>
            <person name="Wu L."/>
            <person name="Ma J."/>
        </authorList>
    </citation>
    <scope>NUCLEOTIDE SEQUENCE [LARGE SCALE GENOMIC DNA]</scope>
    <source>
        <strain evidence="4">CGMCC 1.15795</strain>
    </source>
</reference>
<protein>
    <submittedName>
        <fullName evidence="3">Rossmann-like and DUF2520 domain-containing protein</fullName>
    </submittedName>
</protein>
<feature type="domain" description="DUF2520" evidence="2">
    <location>
        <begin position="128"/>
        <end position="253"/>
    </location>
</feature>
<organism evidence="3 4">
    <name type="scientific">Hymenobacter bucti</name>
    <dbReference type="NCBI Taxonomy" id="1844114"/>
    <lineage>
        <taxon>Bacteria</taxon>
        <taxon>Pseudomonadati</taxon>
        <taxon>Bacteroidota</taxon>
        <taxon>Cytophagia</taxon>
        <taxon>Cytophagales</taxon>
        <taxon>Hymenobacteraceae</taxon>
        <taxon>Hymenobacter</taxon>
    </lineage>
</organism>
<dbReference type="SUPFAM" id="SSF51735">
    <property type="entry name" value="NAD(P)-binding Rossmann-fold domains"/>
    <property type="match status" value="1"/>
</dbReference>
<dbReference type="InterPro" id="IPR037108">
    <property type="entry name" value="TM1727-like_C_sf"/>
</dbReference>
<gene>
    <name evidence="3" type="ORF">ACFSDX_13485</name>
</gene>
<evidence type="ECO:0000259" key="2">
    <source>
        <dbReference type="Pfam" id="PF10728"/>
    </source>
</evidence>